<keyword evidence="2" id="KW-1185">Reference proteome</keyword>
<accession>A0ABQ3AGQ9</accession>
<evidence type="ECO:0000313" key="2">
    <source>
        <dbReference type="Proteomes" id="UP000600946"/>
    </source>
</evidence>
<comment type="caution">
    <text evidence="1">The sequence shown here is derived from an EMBL/GenBank/DDBJ whole genome shotgun (WGS) entry which is preliminary data.</text>
</comment>
<gene>
    <name evidence="1" type="ORF">GCM10010326_48580</name>
</gene>
<reference evidence="2" key="1">
    <citation type="journal article" date="2019" name="Int. J. Syst. Evol. Microbiol.">
        <title>The Global Catalogue of Microorganisms (GCM) 10K type strain sequencing project: providing services to taxonomists for standard genome sequencing and annotation.</title>
        <authorList>
            <consortium name="The Broad Institute Genomics Platform"/>
            <consortium name="The Broad Institute Genome Sequencing Center for Infectious Disease"/>
            <person name="Wu L."/>
            <person name="Ma J."/>
        </authorList>
    </citation>
    <scope>NUCLEOTIDE SEQUENCE [LARGE SCALE GENOMIC DNA]</scope>
    <source>
        <strain evidence="2">JCM 4594</strain>
    </source>
</reference>
<dbReference type="EMBL" id="BMUU01000008">
    <property type="protein sequence ID" value="GGY48552.1"/>
    <property type="molecule type" value="Genomic_DNA"/>
</dbReference>
<protein>
    <submittedName>
        <fullName evidence="1">Uncharacterized protein</fullName>
    </submittedName>
</protein>
<evidence type="ECO:0000313" key="1">
    <source>
        <dbReference type="EMBL" id="GGY48552.1"/>
    </source>
</evidence>
<proteinExistence type="predicted"/>
<name>A0ABQ3AGQ9_9ACTN</name>
<sequence length="65" mass="7247">MRFWSISSQSLCPSCSPTPAFSSSADVKILGSAMSLVPASRDALAVLNKRLRRPMYQHMYKRLLS</sequence>
<organism evidence="1 2">
    <name type="scientific">Streptomyces xanthochromogenes</name>
    <dbReference type="NCBI Taxonomy" id="67384"/>
    <lineage>
        <taxon>Bacteria</taxon>
        <taxon>Bacillati</taxon>
        <taxon>Actinomycetota</taxon>
        <taxon>Actinomycetes</taxon>
        <taxon>Kitasatosporales</taxon>
        <taxon>Streptomycetaceae</taxon>
        <taxon>Streptomyces</taxon>
    </lineage>
</organism>
<dbReference type="Proteomes" id="UP000600946">
    <property type="component" value="Unassembled WGS sequence"/>
</dbReference>